<accession>A0A2T5UQ11</accession>
<protein>
    <submittedName>
        <fullName evidence="1">Uncharacterized protein</fullName>
    </submittedName>
</protein>
<evidence type="ECO:0000313" key="2">
    <source>
        <dbReference type="Proteomes" id="UP000244081"/>
    </source>
</evidence>
<dbReference type="EMBL" id="QAYG01000016">
    <property type="protein sequence ID" value="PTW53596.1"/>
    <property type="molecule type" value="Genomic_DNA"/>
</dbReference>
<proteinExistence type="predicted"/>
<dbReference type="Proteomes" id="UP000244081">
    <property type="component" value="Unassembled WGS sequence"/>
</dbReference>
<evidence type="ECO:0000313" key="1">
    <source>
        <dbReference type="EMBL" id="PTW53596.1"/>
    </source>
</evidence>
<dbReference type="AlphaFoldDB" id="A0A2T5UQ11"/>
<name>A0A2T5UQ11_9HYPH</name>
<sequence>MLKIDLSVGDKVFFPGMGFISLDCKSGQRARLEIDFPVEREIVVVKSRARVIDFDGDNLKNGVFVYPD</sequence>
<comment type="caution">
    <text evidence="1">The sequence shown here is derived from an EMBL/GenBank/DDBJ whole genome shotgun (WGS) entry which is preliminary data.</text>
</comment>
<organism evidence="1 2">
    <name type="scientific">Breoghania corrubedonensis</name>
    <dbReference type="NCBI Taxonomy" id="665038"/>
    <lineage>
        <taxon>Bacteria</taxon>
        <taxon>Pseudomonadati</taxon>
        <taxon>Pseudomonadota</taxon>
        <taxon>Alphaproteobacteria</taxon>
        <taxon>Hyphomicrobiales</taxon>
        <taxon>Stappiaceae</taxon>
        <taxon>Breoghania</taxon>
    </lineage>
</organism>
<keyword evidence="2" id="KW-1185">Reference proteome</keyword>
<reference evidence="1 2" key="1">
    <citation type="submission" date="2018-04" db="EMBL/GenBank/DDBJ databases">
        <title>Genomic Encyclopedia of Archaeal and Bacterial Type Strains, Phase II (KMG-II): from individual species to whole genera.</title>
        <authorList>
            <person name="Goeker M."/>
        </authorList>
    </citation>
    <scope>NUCLEOTIDE SEQUENCE [LARGE SCALE GENOMIC DNA]</scope>
    <source>
        <strain evidence="1 2">DSM 23382</strain>
    </source>
</reference>
<dbReference type="RefSeq" id="WP_107992116.1">
    <property type="nucleotide sequence ID" value="NZ_QAYG01000016.1"/>
</dbReference>
<gene>
    <name evidence="1" type="ORF">C8N35_11651</name>
</gene>